<keyword evidence="1" id="KW-0479">Metal-binding</keyword>
<dbReference type="InterPro" id="IPR013087">
    <property type="entry name" value="Znf_C2H2_type"/>
</dbReference>
<evidence type="ECO:0000256" key="2">
    <source>
        <dbReference type="ARBA" id="ARBA00022737"/>
    </source>
</evidence>
<feature type="compositionally biased region" description="Polar residues" evidence="6">
    <location>
        <begin position="655"/>
        <end position="665"/>
    </location>
</feature>
<dbReference type="Pfam" id="PF24537">
    <property type="entry name" value="zf-C2H2_fungi"/>
    <property type="match status" value="1"/>
</dbReference>
<evidence type="ECO:0000256" key="5">
    <source>
        <dbReference type="PROSITE-ProRule" id="PRU00042"/>
    </source>
</evidence>
<feature type="region of interest" description="Disordered" evidence="6">
    <location>
        <begin position="631"/>
        <end position="672"/>
    </location>
</feature>
<dbReference type="GO" id="GO:0000977">
    <property type="term" value="F:RNA polymerase II transcription regulatory region sequence-specific DNA binding"/>
    <property type="evidence" value="ECO:0007669"/>
    <property type="project" value="TreeGrafter"/>
</dbReference>
<evidence type="ECO:0000256" key="1">
    <source>
        <dbReference type="ARBA" id="ARBA00022723"/>
    </source>
</evidence>
<dbReference type="InterPro" id="IPR057026">
    <property type="entry name" value="Znf-C2H2_ascomycetes"/>
</dbReference>
<dbReference type="PROSITE" id="PS50157">
    <property type="entry name" value="ZINC_FINGER_C2H2_2"/>
    <property type="match status" value="1"/>
</dbReference>
<protein>
    <submittedName>
        <fullName evidence="8">C2H2 finger domain-containing protein</fullName>
    </submittedName>
</protein>
<dbReference type="EMBL" id="LSBJ02000016">
    <property type="protein sequence ID" value="OAQ58455.2"/>
    <property type="molecule type" value="Genomic_DNA"/>
</dbReference>
<comment type="caution">
    <text evidence="8">The sequence shown here is derived from an EMBL/GenBank/DDBJ whole genome shotgun (WGS) entry which is preliminary data.</text>
</comment>
<gene>
    <name evidence="8" type="ORF">VFPPC_11586</name>
</gene>
<proteinExistence type="predicted"/>
<evidence type="ECO:0000313" key="8">
    <source>
        <dbReference type="EMBL" id="OAQ58455.2"/>
    </source>
</evidence>
<evidence type="ECO:0000259" key="7">
    <source>
        <dbReference type="PROSITE" id="PS50157"/>
    </source>
</evidence>
<dbReference type="SMART" id="SM00355">
    <property type="entry name" value="ZnF_C2H2"/>
    <property type="match status" value="2"/>
</dbReference>
<accession>A0A179EZ34</accession>
<evidence type="ECO:0000313" key="9">
    <source>
        <dbReference type="Proteomes" id="UP000078397"/>
    </source>
</evidence>
<dbReference type="GO" id="GO:0000981">
    <property type="term" value="F:DNA-binding transcription factor activity, RNA polymerase II-specific"/>
    <property type="evidence" value="ECO:0007669"/>
    <property type="project" value="TreeGrafter"/>
</dbReference>
<dbReference type="RefSeq" id="XP_022283958.1">
    <property type="nucleotide sequence ID" value="XM_022428766.1"/>
</dbReference>
<keyword evidence="9" id="KW-1185">Reference proteome</keyword>
<dbReference type="OrthoDB" id="3524154at2759"/>
<keyword evidence="2" id="KW-0677">Repeat</keyword>
<evidence type="ECO:0000256" key="4">
    <source>
        <dbReference type="ARBA" id="ARBA00022833"/>
    </source>
</evidence>
<feature type="compositionally biased region" description="Polar residues" evidence="6">
    <location>
        <begin position="639"/>
        <end position="648"/>
    </location>
</feature>
<dbReference type="GO" id="GO:0008270">
    <property type="term" value="F:zinc ion binding"/>
    <property type="evidence" value="ECO:0007669"/>
    <property type="project" value="UniProtKB-KW"/>
</dbReference>
<dbReference type="PROSITE" id="PS00028">
    <property type="entry name" value="ZINC_FINGER_C2H2_1"/>
    <property type="match status" value="1"/>
</dbReference>
<dbReference type="InterPro" id="IPR036236">
    <property type="entry name" value="Znf_C2H2_sf"/>
</dbReference>
<evidence type="ECO:0000256" key="3">
    <source>
        <dbReference type="ARBA" id="ARBA00022771"/>
    </source>
</evidence>
<dbReference type="GO" id="GO:0005634">
    <property type="term" value="C:nucleus"/>
    <property type="evidence" value="ECO:0007669"/>
    <property type="project" value="TreeGrafter"/>
</dbReference>
<dbReference type="STRING" id="1380566.A0A179EZ34"/>
<dbReference type="Gene3D" id="3.30.160.60">
    <property type="entry name" value="Classic Zinc Finger"/>
    <property type="match status" value="1"/>
</dbReference>
<feature type="domain" description="C2H2-type" evidence="7">
    <location>
        <begin position="490"/>
        <end position="518"/>
    </location>
</feature>
<dbReference type="PANTHER" id="PTHR24409">
    <property type="entry name" value="ZINC FINGER PROTEIN 142"/>
    <property type="match status" value="1"/>
</dbReference>
<dbReference type="GeneID" id="28853714"/>
<dbReference type="AlphaFoldDB" id="A0A179EZ34"/>
<keyword evidence="3 5" id="KW-0863">Zinc-finger</keyword>
<dbReference type="KEGG" id="pchm:VFPPC_11586"/>
<keyword evidence="4" id="KW-0862">Zinc</keyword>
<organism evidence="8 9">
    <name type="scientific">Pochonia chlamydosporia 170</name>
    <dbReference type="NCBI Taxonomy" id="1380566"/>
    <lineage>
        <taxon>Eukaryota</taxon>
        <taxon>Fungi</taxon>
        <taxon>Dikarya</taxon>
        <taxon>Ascomycota</taxon>
        <taxon>Pezizomycotina</taxon>
        <taxon>Sordariomycetes</taxon>
        <taxon>Hypocreomycetidae</taxon>
        <taxon>Hypocreales</taxon>
        <taxon>Clavicipitaceae</taxon>
        <taxon>Pochonia</taxon>
    </lineage>
</organism>
<evidence type="ECO:0000256" key="6">
    <source>
        <dbReference type="SAM" id="MobiDB-lite"/>
    </source>
</evidence>
<feature type="region of interest" description="Disordered" evidence="6">
    <location>
        <begin position="26"/>
        <end position="71"/>
    </location>
</feature>
<dbReference type="PANTHER" id="PTHR24409:SF295">
    <property type="entry name" value="AZ2-RELATED"/>
    <property type="match status" value="1"/>
</dbReference>
<reference evidence="8 9" key="1">
    <citation type="journal article" date="2016" name="PLoS Pathog.">
        <title>Biosynthesis of antibiotic leucinostatins in bio-control fungus Purpureocillium lilacinum and their inhibition on phytophthora revealed by genome mining.</title>
        <authorList>
            <person name="Wang G."/>
            <person name="Liu Z."/>
            <person name="Lin R."/>
            <person name="Li E."/>
            <person name="Mao Z."/>
            <person name="Ling J."/>
            <person name="Yang Y."/>
            <person name="Yin W.B."/>
            <person name="Xie B."/>
        </authorList>
    </citation>
    <scope>NUCLEOTIDE SEQUENCE [LARGE SCALE GENOMIC DNA]</scope>
    <source>
        <strain evidence="8">170</strain>
    </source>
</reference>
<sequence>MDSLPQFRETRPSLLSILSSSPGLYRIHHNKQSSGSPAVSMPGLDLKDDVPQPPPRHIPFLASPARPEKSMDELRDYGRSASFVQVGYGNLCSSLPDERPDSGSSVNGNESYASYTAAERSVATTSPVHDLVERDGSNGIVEADLNTDSLDYRPAEFMRHDKVYFQTAADLHGDSMKNKLDPIRRFVRSPRSVASSTLIDQAHRQLDPRALRLSIPIKLPIHSNLLFETPSRMSKTFILSDVSHRPALVRHFPGEQRMPKDGLDYVCSRRGHSWQNNTGHASSTHGNYEFAAAEDMETHEATAPKRFQPGGAYAAIDRERGAASPLAEYHLIHGGSTDPQRDLSSLDSSIPRLTVMPKGSSVSARSSAAISRFNSYISTMSTGPSAVTTAASFGNRSLRALSPCGASPTSCNSPYMTPGSVVLTSRTSISVMGETYERNISSTGSRKLAGVQKSRGSKVQRVYLCGCCPKKRKKFETAEDLSTHEAEKQYGCPFCGNRFKNKNEIERHLNSLHVRRHSWSCSALSGYDQTFHDSTSHAGEADTCSYCGVEFPRSGNGLGNESLTGGIAPKHATDQDWDDRIRHLQEVHKFRECNSSKKFYRADHFRQHLKHIHAGANGKWTNKLENACKMEEDPGWSPDQLNRLSTQSNRDRGAQRQSSRAQSIRPSIELNR</sequence>
<dbReference type="Proteomes" id="UP000078397">
    <property type="component" value="Unassembled WGS sequence"/>
</dbReference>
<dbReference type="SUPFAM" id="SSF57667">
    <property type="entry name" value="beta-beta-alpha zinc fingers"/>
    <property type="match status" value="1"/>
</dbReference>
<name>A0A179EZ34_METCM</name>